<evidence type="ECO:0000313" key="2">
    <source>
        <dbReference type="Proteomes" id="UP000800235"/>
    </source>
</evidence>
<name>A0A9P4U4F7_9PEZI</name>
<dbReference type="AlphaFoldDB" id="A0A9P4U4F7"/>
<sequence>MSNVDSNIRIGRRRVVIEVTENGQSKPMATSDKVASSLISNFSLEARDQLWGNTKTSVELIVPNNCRINKEHVDELLSLLERCQKHPPDRPQNLVVGDRSLSEGLSLWELVNALRLLPPFEQNFFDGFLQSKLRQEKNYTLTMRDIVRIFNVTSAASDFRKYAVFRFTVLIHNTPLNAQDIAKLRSIRGKLPSLDDCMKQAEAKVRQH</sequence>
<reference evidence="1" key="1">
    <citation type="journal article" date="2020" name="Stud. Mycol.">
        <title>101 Dothideomycetes genomes: a test case for predicting lifestyles and emergence of pathogens.</title>
        <authorList>
            <person name="Haridas S."/>
            <person name="Albert R."/>
            <person name="Binder M."/>
            <person name="Bloem J."/>
            <person name="Labutti K."/>
            <person name="Salamov A."/>
            <person name="Andreopoulos B."/>
            <person name="Baker S."/>
            <person name="Barry K."/>
            <person name="Bills G."/>
            <person name="Bluhm B."/>
            <person name="Cannon C."/>
            <person name="Castanera R."/>
            <person name="Culley D."/>
            <person name="Daum C."/>
            <person name="Ezra D."/>
            <person name="Gonzalez J."/>
            <person name="Henrissat B."/>
            <person name="Kuo A."/>
            <person name="Liang C."/>
            <person name="Lipzen A."/>
            <person name="Lutzoni F."/>
            <person name="Magnuson J."/>
            <person name="Mondo S."/>
            <person name="Nolan M."/>
            <person name="Ohm R."/>
            <person name="Pangilinan J."/>
            <person name="Park H.-J."/>
            <person name="Ramirez L."/>
            <person name="Alfaro M."/>
            <person name="Sun H."/>
            <person name="Tritt A."/>
            <person name="Yoshinaga Y."/>
            <person name="Zwiers L.-H."/>
            <person name="Turgeon B."/>
            <person name="Goodwin S."/>
            <person name="Spatafora J."/>
            <person name="Crous P."/>
            <person name="Grigoriev I."/>
        </authorList>
    </citation>
    <scope>NUCLEOTIDE SEQUENCE</scope>
    <source>
        <strain evidence="1">CBS 130266</strain>
    </source>
</reference>
<gene>
    <name evidence="1" type="ORF">EJ08DRAFT_655095</name>
</gene>
<accession>A0A9P4U4F7</accession>
<evidence type="ECO:0000313" key="1">
    <source>
        <dbReference type="EMBL" id="KAF2436940.1"/>
    </source>
</evidence>
<comment type="caution">
    <text evidence="1">The sequence shown here is derived from an EMBL/GenBank/DDBJ whole genome shotgun (WGS) entry which is preliminary data.</text>
</comment>
<protein>
    <submittedName>
        <fullName evidence="1">Uncharacterized protein</fullName>
    </submittedName>
</protein>
<organism evidence="1 2">
    <name type="scientific">Tothia fuscella</name>
    <dbReference type="NCBI Taxonomy" id="1048955"/>
    <lineage>
        <taxon>Eukaryota</taxon>
        <taxon>Fungi</taxon>
        <taxon>Dikarya</taxon>
        <taxon>Ascomycota</taxon>
        <taxon>Pezizomycotina</taxon>
        <taxon>Dothideomycetes</taxon>
        <taxon>Pleosporomycetidae</taxon>
        <taxon>Venturiales</taxon>
        <taxon>Cylindrosympodiaceae</taxon>
        <taxon>Tothia</taxon>
    </lineage>
</organism>
<keyword evidence="2" id="KW-1185">Reference proteome</keyword>
<proteinExistence type="predicted"/>
<dbReference type="EMBL" id="MU007009">
    <property type="protein sequence ID" value="KAF2436940.1"/>
    <property type="molecule type" value="Genomic_DNA"/>
</dbReference>
<dbReference type="Proteomes" id="UP000800235">
    <property type="component" value="Unassembled WGS sequence"/>
</dbReference>